<dbReference type="InterPro" id="IPR022764">
    <property type="entry name" value="Peptidase_S54_rhomboid_dom"/>
</dbReference>
<feature type="domain" description="Peptidase S54 rhomboid" evidence="6">
    <location>
        <begin position="51"/>
        <end position="111"/>
    </location>
</feature>
<sequence length="255" mass="28714">MFDNIPPITRNIILINIVVYVVSNFFLYVLSNPELYIVLSGYYPFSPLFHSWQVITHMFMHAEIGAGIGIMHIVFNMFTLWSFSFLERILGGKRFLILYFLSGIGAFVLFNAWEFIRIQQIAFELQNTYGLNIYDYFSGADPNIKGAPESIDAQLGLINDIKGVILTRLVGASGAIFGVVAAFATLFPNERLIFMFIPYPIKAKYLLVITVVVSVYLGVNGSIGGIAHFAHVGGALVGYILARIWRKHLNRFQQQ</sequence>
<dbReference type="PANTHER" id="PTHR43731">
    <property type="entry name" value="RHOMBOID PROTEASE"/>
    <property type="match status" value="1"/>
</dbReference>
<feature type="domain" description="Peptidase S54 rhomboid" evidence="6">
    <location>
        <begin position="169"/>
        <end position="245"/>
    </location>
</feature>
<dbReference type="GO" id="GO:0006508">
    <property type="term" value="P:proteolysis"/>
    <property type="evidence" value="ECO:0007669"/>
    <property type="project" value="UniProtKB-KW"/>
</dbReference>
<dbReference type="InterPro" id="IPR050925">
    <property type="entry name" value="Rhomboid_protease_S54"/>
</dbReference>
<feature type="transmembrane region" description="Helical" evidence="5">
    <location>
        <begin position="165"/>
        <end position="187"/>
    </location>
</feature>
<protein>
    <submittedName>
        <fullName evidence="7">Membrane associated rhomboid family serine protease</fullName>
    </submittedName>
</protein>
<keyword evidence="7" id="KW-0378">Hydrolase</keyword>
<dbReference type="Gene3D" id="1.20.1540.10">
    <property type="entry name" value="Rhomboid-like"/>
    <property type="match status" value="1"/>
</dbReference>
<evidence type="ECO:0000256" key="1">
    <source>
        <dbReference type="ARBA" id="ARBA00004141"/>
    </source>
</evidence>
<feature type="transmembrane region" description="Helical" evidence="5">
    <location>
        <begin position="95"/>
        <end position="113"/>
    </location>
</feature>
<dbReference type="InterPro" id="IPR035952">
    <property type="entry name" value="Rhomboid-like_sf"/>
</dbReference>
<name>A0A840KI44_9FLAO</name>
<dbReference type="EMBL" id="JACHLE010000003">
    <property type="protein sequence ID" value="MBB4807354.1"/>
    <property type="molecule type" value="Genomic_DNA"/>
</dbReference>
<gene>
    <name evidence="7" type="ORF">HNP38_002658</name>
</gene>
<comment type="subcellular location">
    <subcellularLocation>
        <location evidence="1">Membrane</location>
        <topology evidence="1">Multi-pass membrane protein</topology>
    </subcellularLocation>
</comment>
<accession>A0A840KI44</accession>
<keyword evidence="2 5" id="KW-0812">Transmembrane</keyword>
<evidence type="ECO:0000256" key="2">
    <source>
        <dbReference type="ARBA" id="ARBA00022692"/>
    </source>
</evidence>
<evidence type="ECO:0000256" key="4">
    <source>
        <dbReference type="ARBA" id="ARBA00023136"/>
    </source>
</evidence>
<dbReference type="RefSeq" id="WP_184190187.1">
    <property type="nucleotide sequence ID" value="NZ_JACHLE010000003.1"/>
</dbReference>
<evidence type="ECO:0000313" key="7">
    <source>
        <dbReference type="EMBL" id="MBB4807354.1"/>
    </source>
</evidence>
<keyword evidence="7" id="KW-0645">Protease</keyword>
<evidence type="ECO:0000313" key="8">
    <source>
        <dbReference type="Proteomes" id="UP000592180"/>
    </source>
</evidence>
<feature type="transmembrane region" description="Helical" evidence="5">
    <location>
        <begin position="12"/>
        <end position="30"/>
    </location>
</feature>
<feature type="transmembrane region" description="Helical" evidence="5">
    <location>
        <begin position="64"/>
        <end position="83"/>
    </location>
</feature>
<dbReference type="AlphaFoldDB" id="A0A840KI44"/>
<evidence type="ECO:0000256" key="5">
    <source>
        <dbReference type="SAM" id="Phobius"/>
    </source>
</evidence>
<proteinExistence type="predicted"/>
<evidence type="ECO:0000259" key="6">
    <source>
        <dbReference type="Pfam" id="PF01694"/>
    </source>
</evidence>
<dbReference type="GO" id="GO:0004252">
    <property type="term" value="F:serine-type endopeptidase activity"/>
    <property type="evidence" value="ECO:0007669"/>
    <property type="project" value="InterPro"/>
</dbReference>
<feature type="transmembrane region" description="Helical" evidence="5">
    <location>
        <begin position="225"/>
        <end position="245"/>
    </location>
</feature>
<keyword evidence="4 5" id="KW-0472">Membrane</keyword>
<organism evidence="7 8">
    <name type="scientific">Chryseobacterium defluvii</name>
    <dbReference type="NCBI Taxonomy" id="160396"/>
    <lineage>
        <taxon>Bacteria</taxon>
        <taxon>Pseudomonadati</taxon>
        <taxon>Bacteroidota</taxon>
        <taxon>Flavobacteriia</taxon>
        <taxon>Flavobacteriales</taxon>
        <taxon>Weeksellaceae</taxon>
        <taxon>Chryseobacterium group</taxon>
        <taxon>Chryseobacterium</taxon>
    </lineage>
</organism>
<dbReference type="Pfam" id="PF01694">
    <property type="entry name" value="Rhomboid"/>
    <property type="match status" value="2"/>
</dbReference>
<reference evidence="7 8" key="1">
    <citation type="submission" date="2020-08" db="EMBL/GenBank/DDBJ databases">
        <title>Functional genomics of gut bacteria from endangered species of beetles.</title>
        <authorList>
            <person name="Carlos-Shanley C."/>
        </authorList>
    </citation>
    <scope>NUCLEOTIDE SEQUENCE [LARGE SCALE GENOMIC DNA]</scope>
    <source>
        <strain evidence="7 8">S00151</strain>
    </source>
</reference>
<evidence type="ECO:0000256" key="3">
    <source>
        <dbReference type="ARBA" id="ARBA00022989"/>
    </source>
</evidence>
<dbReference type="Proteomes" id="UP000592180">
    <property type="component" value="Unassembled WGS sequence"/>
</dbReference>
<keyword evidence="8" id="KW-1185">Reference proteome</keyword>
<dbReference type="PANTHER" id="PTHR43731:SF26">
    <property type="entry name" value="RHOMBOID-LIKE PROTEIN 10, CHLOROPLASTIC"/>
    <property type="match status" value="1"/>
</dbReference>
<dbReference type="SUPFAM" id="SSF144091">
    <property type="entry name" value="Rhomboid-like"/>
    <property type="match status" value="1"/>
</dbReference>
<comment type="caution">
    <text evidence="7">The sequence shown here is derived from an EMBL/GenBank/DDBJ whole genome shotgun (WGS) entry which is preliminary data.</text>
</comment>
<feature type="transmembrane region" description="Helical" evidence="5">
    <location>
        <begin position="199"/>
        <end position="219"/>
    </location>
</feature>
<dbReference type="GO" id="GO:0016020">
    <property type="term" value="C:membrane"/>
    <property type="evidence" value="ECO:0007669"/>
    <property type="project" value="UniProtKB-SubCell"/>
</dbReference>
<keyword evidence="3 5" id="KW-1133">Transmembrane helix</keyword>